<evidence type="ECO:0000313" key="9">
    <source>
        <dbReference type="EMBL" id="CAD7403417.1"/>
    </source>
</evidence>
<proteinExistence type="predicted"/>
<dbReference type="InterPro" id="IPR053934">
    <property type="entry name" value="HTTM_dom"/>
</dbReference>
<organism evidence="9">
    <name type="scientific">Timema poppense</name>
    <name type="common">Walking stick</name>
    <dbReference type="NCBI Taxonomy" id="170557"/>
    <lineage>
        <taxon>Eukaryota</taxon>
        <taxon>Metazoa</taxon>
        <taxon>Ecdysozoa</taxon>
        <taxon>Arthropoda</taxon>
        <taxon>Hexapoda</taxon>
        <taxon>Insecta</taxon>
        <taxon>Pterygota</taxon>
        <taxon>Neoptera</taxon>
        <taxon>Polyneoptera</taxon>
        <taxon>Phasmatodea</taxon>
        <taxon>Timematodea</taxon>
        <taxon>Timematoidea</taxon>
        <taxon>Timematidae</taxon>
        <taxon>Timema</taxon>
    </lineage>
</organism>
<dbReference type="GO" id="GO:0012505">
    <property type="term" value="C:endomembrane system"/>
    <property type="evidence" value="ECO:0007669"/>
    <property type="project" value="UniProtKB-SubCell"/>
</dbReference>
<keyword evidence="2 7" id="KW-0812">Transmembrane</keyword>
<evidence type="ECO:0000256" key="2">
    <source>
        <dbReference type="ARBA" id="ARBA00022692"/>
    </source>
</evidence>
<dbReference type="PANTHER" id="PTHR12639:SF6">
    <property type="entry name" value="VITAMIN K-DEPENDENT GAMMA-CARBOXYLASE"/>
    <property type="match status" value="1"/>
</dbReference>
<dbReference type="SMART" id="SM00752">
    <property type="entry name" value="HTTM"/>
    <property type="match status" value="1"/>
</dbReference>
<dbReference type="InterPro" id="IPR007782">
    <property type="entry name" value="VKG_COase"/>
</dbReference>
<keyword evidence="5" id="KW-1015">Disulfide bond</keyword>
<evidence type="ECO:0000256" key="1">
    <source>
        <dbReference type="ARBA" id="ARBA00004127"/>
    </source>
</evidence>
<evidence type="ECO:0000259" key="8">
    <source>
        <dbReference type="SMART" id="SM00752"/>
    </source>
</evidence>
<evidence type="ECO:0000256" key="4">
    <source>
        <dbReference type="ARBA" id="ARBA00023136"/>
    </source>
</evidence>
<dbReference type="PANTHER" id="PTHR12639">
    <property type="entry name" value="VITAMIN K-DEPENDENT GAMMA-CARBOXYLASE"/>
    <property type="match status" value="1"/>
</dbReference>
<keyword evidence="3 7" id="KW-1133">Transmembrane helix</keyword>
<dbReference type="AlphaFoldDB" id="A0A7R9CXT2"/>
<name>A0A7R9CXT2_TIMPO</name>
<feature type="transmembrane region" description="Helical" evidence="7">
    <location>
        <begin position="213"/>
        <end position="230"/>
    </location>
</feature>
<accession>A0A7R9CXT2</accession>
<dbReference type="Pfam" id="PF05090">
    <property type="entry name" value="HTTM"/>
    <property type="match status" value="1"/>
</dbReference>
<dbReference type="EMBL" id="OD001858">
    <property type="protein sequence ID" value="CAD7403417.1"/>
    <property type="molecule type" value="Genomic_DNA"/>
</dbReference>
<gene>
    <name evidence="9" type="ORF">TPSB3V08_LOCUS4036</name>
</gene>
<keyword evidence="4 7" id="KW-0472">Membrane</keyword>
<dbReference type="InterPro" id="IPR011020">
    <property type="entry name" value="HTTM-like"/>
</dbReference>
<evidence type="ECO:0000256" key="7">
    <source>
        <dbReference type="SAM" id="Phobius"/>
    </source>
</evidence>
<evidence type="ECO:0000256" key="3">
    <source>
        <dbReference type="ARBA" id="ARBA00022989"/>
    </source>
</evidence>
<comment type="subcellular location">
    <subcellularLocation>
        <location evidence="1">Endomembrane system</location>
        <topology evidence="1">Multi-pass membrane protein</topology>
    </subcellularLocation>
</comment>
<evidence type="ECO:0000256" key="5">
    <source>
        <dbReference type="ARBA" id="ARBA00023157"/>
    </source>
</evidence>
<keyword evidence="6" id="KW-0456">Lyase</keyword>
<sequence>MSSRRKKTQKIDMSDISKPIHNNKQQFSQESASRAYTSHLRENKGRYNDTFLKIFGFTLEDFSSWNKFVSLLFKPKDPASLGVVRALFGVLMVLDVVEERGLANADIKWGDPNECRFPLFDVLKPLPLDWMCIIHLIMWAGAFGIMLGLFFKWSCVAFIAPYWYIVLLDKSSWNNHSYLYGLISILLLGTDANRFWSIDGLFGRIRSNSHVPLWNYMVLRFQFFVLYFFAGLKKMDRDWIEGHSLSNLSSHWVFEPFK</sequence>
<feature type="transmembrane region" description="Helical" evidence="7">
    <location>
        <begin position="177"/>
        <end position="193"/>
    </location>
</feature>
<protein>
    <recommendedName>
        <fullName evidence="8">HTTM-like domain-containing protein</fullName>
    </recommendedName>
</protein>
<dbReference type="GO" id="GO:0008488">
    <property type="term" value="F:gamma-glutamyl carboxylase activity"/>
    <property type="evidence" value="ECO:0007669"/>
    <property type="project" value="InterPro"/>
</dbReference>
<feature type="transmembrane region" description="Helical" evidence="7">
    <location>
        <begin position="136"/>
        <end position="165"/>
    </location>
</feature>
<feature type="domain" description="HTTM-like" evidence="8">
    <location>
        <begin position="73"/>
        <end position="258"/>
    </location>
</feature>
<evidence type="ECO:0000256" key="6">
    <source>
        <dbReference type="ARBA" id="ARBA00023239"/>
    </source>
</evidence>
<reference evidence="9" key="1">
    <citation type="submission" date="2020-11" db="EMBL/GenBank/DDBJ databases">
        <authorList>
            <person name="Tran Van P."/>
        </authorList>
    </citation>
    <scope>NUCLEOTIDE SEQUENCE</scope>
</reference>
<dbReference type="GO" id="GO:0019842">
    <property type="term" value="F:vitamin binding"/>
    <property type="evidence" value="ECO:0007669"/>
    <property type="project" value="TreeGrafter"/>
</dbReference>